<dbReference type="InterPro" id="IPR009875">
    <property type="entry name" value="PilZ_domain"/>
</dbReference>
<accession>A0A1M6N4U1</accession>
<evidence type="ECO:0000259" key="1">
    <source>
        <dbReference type="Pfam" id="PF07238"/>
    </source>
</evidence>
<dbReference type="RefSeq" id="WP_072966082.1">
    <property type="nucleotide sequence ID" value="NZ_FRAJ01000005.1"/>
</dbReference>
<keyword evidence="3" id="KW-1185">Reference proteome</keyword>
<evidence type="ECO:0000313" key="3">
    <source>
        <dbReference type="Proteomes" id="UP000184082"/>
    </source>
</evidence>
<dbReference type="EMBL" id="FRAJ01000005">
    <property type="protein sequence ID" value="SHJ90745.1"/>
    <property type="molecule type" value="Genomic_DNA"/>
</dbReference>
<reference evidence="2 3" key="1">
    <citation type="submission" date="2016-11" db="EMBL/GenBank/DDBJ databases">
        <authorList>
            <person name="Jaros S."/>
            <person name="Januszkiewicz K."/>
            <person name="Wedrychowicz H."/>
        </authorList>
    </citation>
    <scope>NUCLEOTIDE SEQUENCE [LARGE SCALE GENOMIC DNA]</scope>
    <source>
        <strain evidence="2 3">DSM 14501</strain>
    </source>
</reference>
<dbReference type="AlphaFoldDB" id="A0A1M6N4U1"/>
<sequence length="115" mass="13305">MEDKRKFKRLPVNINLNIKSLYKCGDKTLNDINEDVTVINISRSGIGFISKREFPIGYYFNAKVTIDEEKIFYSVLKIVRCQRINNGFTVGCEFVGLADILSEVVEDYEHEIFSK</sequence>
<protein>
    <submittedName>
        <fullName evidence="2">PilZ domain-containing protein</fullName>
    </submittedName>
</protein>
<dbReference type="Proteomes" id="UP000184082">
    <property type="component" value="Unassembled WGS sequence"/>
</dbReference>
<dbReference type="GO" id="GO:0035438">
    <property type="term" value="F:cyclic-di-GMP binding"/>
    <property type="evidence" value="ECO:0007669"/>
    <property type="project" value="InterPro"/>
</dbReference>
<name>A0A1M6N4U1_9FIRM</name>
<feature type="domain" description="PilZ" evidence="1">
    <location>
        <begin position="3"/>
        <end position="105"/>
    </location>
</feature>
<organism evidence="2 3">
    <name type="scientific">Caminicella sporogenes DSM 14501</name>
    <dbReference type="NCBI Taxonomy" id="1121266"/>
    <lineage>
        <taxon>Bacteria</taxon>
        <taxon>Bacillati</taxon>
        <taxon>Bacillota</taxon>
        <taxon>Clostridia</taxon>
        <taxon>Peptostreptococcales</taxon>
        <taxon>Caminicellaceae</taxon>
        <taxon>Caminicella</taxon>
    </lineage>
</organism>
<proteinExistence type="predicted"/>
<evidence type="ECO:0000313" key="2">
    <source>
        <dbReference type="EMBL" id="SHJ90745.1"/>
    </source>
</evidence>
<dbReference type="SUPFAM" id="SSF141371">
    <property type="entry name" value="PilZ domain-like"/>
    <property type="match status" value="1"/>
</dbReference>
<dbReference type="Gene3D" id="2.40.10.220">
    <property type="entry name" value="predicted glycosyltransferase like domains"/>
    <property type="match status" value="1"/>
</dbReference>
<gene>
    <name evidence="2" type="ORF">SAMN02745883_00799</name>
</gene>
<dbReference type="Pfam" id="PF07238">
    <property type="entry name" value="PilZ"/>
    <property type="match status" value="1"/>
</dbReference>
<dbReference type="STRING" id="1121266.SAMN02745883_00799"/>